<dbReference type="RefSeq" id="WP_273555868.1">
    <property type="nucleotide sequence ID" value="NZ_JAQRFI010000039.1"/>
</dbReference>
<evidence type="ECO:0000313" key="2">
    <source>
        <dbReference type="EMBL" id="MDC9590588.1"/>
    </source>
</evidence>
<evidence type="ECO:0000256" key="1">
    <source>
        <dbReference type="ARBA" id="ARBA00022656"/>
    </source>
</evidence>
<dbReference type="EMBL" id="JAQRFI010000039">
    <property type="protein sequence ID" value="MDC9590588.1"/>
    <property type="molecule type" value="Genomic_DNA"/>
</dbReference>
<protein>
    <submittedName>
        <fullName evidence="2">Uncharacterized protein</fullName>
    </submittedName>
</protein>
<dbReference type="InterPro" id="IPR025157">
    <property type="entry name" value="Hemagglutinin_rpt"/>
</dbReference>
<dbReference type="Pfam" id="PF13332">
    <property type="entry name" value="Fil_haemagg_2"/>
    <property type="match status" value="1"/>
</dbReference>
<reference evidence="2 3" key="1">
    <citation type="submission" date="2023-02" db="EMBL/GenBank/DDBJ databases">
        <title>Entomopathogenic bacteria.</title>
        <authorList>
            <person name="Machado R.A."/>
        </authorList>
    </citation>
    <scope>NUCLEOTIDE SEQUENCE [LARGE SCALE GENOMIC DNA]</scope>
    <source>
        <strain evidence="2 3">XENO-10</strain>
    </source>
</reference>
<name>A0ABT5LHJ8_9GAMM</name>
<accession>A0ABT5LHJ8</accession>
<keyword evidence="3" id="KW-1185">Reference proteome</keyword>
<evidence type="ECO:0000313" key="3">
    <source>
        <dbReference type="Proteomes" id="UP001217178"/>
    </source>
</evidence>
<keyword evidence="1" id="KW-0800">Toxin</keyword>
<comment type="caution">
    <text evidence="2">The sequence shown here is derived from an EMBL/GenBank/DDBJ whole genome shotgun (WGS) entry which is preliminary data.</text>
</comment>
<proteinExistence type="predicted"/>
<gene>
    <name evidence="2" type="ORF">PSI23_15155</name>
</gene>
<sequence length="347" mass="37371">MLGGGGGANNCGGNNDLVKVDETNSVNLTAGKGIAIGLKKFNQRYAFDWGRVEDLTTFINSGNIAINSGGPLILQAAQINSKESTSILAGNSLISISKDYGRGDPNSDYFLDANLITSIKSDKDLTLVSNGDISTQGDNLISGRNLTITSGSNIKFNAALNRKYSMKGDNYEHVTHKGTILGAKGLLTITSEGSILFKATKLAVEGLKNIADVSNKSLKEAMASGAMDIVAKGGYLYAQALDETVYYESTSTKRNWWGKKKEIKKINRTTTPVVTEFSAPTGYINILSRDDSNFEASKIEAGKNTNLTSLQGKVNFKAVEANNFRQTITLSKGFFIKHSDQGYQENK</sequence>
<organism evidence="2 3">
    <name type="scientific">Xenorhabdus yunnanensis</name>
    <dbReference type="NCBI Taxonomy" id="3025878"/>
    <lineage>
        <taxon>Bacteria</taxon>
        <taxon>Pseudomonadati</taxon>
        <taxon>Pseudomonadota</taxon>
        <taxon>Gammaproteobacteria</taxon>
        <taxon>Enterobacterales</taxon>
        <taxon>Morganellaceae</taxon>
        <taxon>Xenorhabdus</taxon>
    </lineage>
</organism>
<dbReference type="Proteomes" id="UP001217178">
    <property type="component" value="Unassembled WGS sequence"/>
</dbReference>